<evidence type="ECO:0000256" key="7">
    <source>
        <dbReference type="SAM" id="MobiDB-lite"/>
    </source>
</evidence>
<name>A0A6A1WQI6_9ROSI</name>
<evidence type="ECO:0000313" key="10">
    <source>
        <dbReference type="Proteomes" id="UP000516437"/>
    </source>
</evidence>
<keyword evidence="10" id="KW-1185">Reference proteome</keyword>
<dbReference type="PANTHER" id="PTHR31326">
    <property type="entry name" value="PROTEIN CLT2, CHLOROPLASTIC"/>
    <property type="match status" value="1"/>
</dbReference>
<evidence type="ECO:0000256" key="3">
    <source>
        <dbReference type="ARBA" id="ARBA00022448"/>
    </source>
</evidence>
<feature type="transmembrane region" description="Helical" evidence="8">
    <location>
        <begin position="217"/>
        <end position="235"/>
    </location>
</feature>
<feature type="transmembrane region" description="Helical" evidence="8">
    <location>
        <begin position="118"/>
        <end position="138"/>
    </location>
</feature>
<feature type="transmembrane region" description="Helical" evidence="8">
    <location>
        <begin position="242"/>
        <end position="260"/>
    </location>
</feature>
<evidence type="ECO:0000256" key="5">
    <source>
        <dbReference type="ARBA" id="ARBA00022989"/>
    </source>
</evidence>
<evidence type="ECO:0000313" key="9">
    <source>
        <dbReference type="EMBL" id="KAB1227551.1"/>
    </source>
</evidence>
<feature type="transmembrane region" description="Helical" evidence="8">
    <location>
        <begin position="396"/>
        <end position="419"/>
    </location>
</feature>
<proteinExistence type="inferred from homology"/>
<feature type="transmembrane region" description="Helical" evidence="8">
    <location>
        <begin position="190"/>
        <end position="211"/>
    </location>
</feature>
<feature type="transmembrane region" description="Helical" evidence="8">
    <location>
        <begin position="150"/>
        <end position="170"/>
    </location>
</feature>
<evidence type="ECO:0000256" key="1">
    <source>
        <dbReference type="ARBA" id="ARBA00004141"/>
    </source>
</evidence>
<accession>A0A6A1WQI6</accession>
<evidence type="ECO:0000256" key="8">
    <source>
        <dbReference type="SAM" id="Phobius"/>
    </source>
</evidence>
<dbReference type="PANTHER" id="PTHR31326:SF3">
    <property type="entry name" value="PROTEIN CLT3, CHLOROPLASTIC"/>
    <property type="match status" value="1"/>
</dbReference>
<feature type="region of interest" description="Disordered" evidence="7">
    <location>
        <begin position="92"/>
        <end position="112"/>
    </location>
</feature>
<dbReference type="OrthoDB" id="416555at2759"/>
<comment type="caution">
    <text evidence="9">The sequence shown here is derived from an EMBL/GenBank/DDBJ whole genome shotgun (WGS) entry which is preliminary data.</text>
</comment>
<dbReference type="GO" id="GO:0016020">
    <property type="term" value="C:membrane"/>
    <property type="evidence" value="ECO:0007669"/>
    <property type="project" value="UniProtKB-SubCell"/>
</dbReference>
<feature type="transmembrane region" description="Helical" evidence="8">
    <location>
        <begin position="272"/>
        <end position="291"/>
    </location>
</feature>
<evidence type="ECO:0000256" key="4">
    <source>
        <dbReference type="ARBA" id="ARBA00022692"/>
    </source>
</evidence>
<comment type="subcellular location">
    <subcellularLocation>
        <location evidence="1">Membrane</location>
        <topology evidence="1">Multi-pass membrane protein</topology>
    </subcellularLocation>
</comment>
<keyword evidence="4 8" id="KW-0812">Transmembrane</keyword>
<dbReference type="InterPro" id="IPR013936">
    <property type="entry name" value="CRT-like"/>
</dbReference>
<feature type="transmembrane region" description="Helical" evidence="8">
    <location>
        <begin position="311"/>
        <end position="332"/>
    </location>
</feature>
<feature type="transmembrane region" description="Helical" evidence="8">
    <location>
        <begin position="425"/>
        <end position="446"/>
    </location>
</feature>
<keyword evidence="5 8" id="KW-1133">Transmembrane helix</keyword>
<sequence>MTSYCRRLTAGAGSSDLSIRLRQPSRAAKISRLPRNYANQRQGIVLRSRRCLVEAVGAVGASGAWERSDGADGEEKVLVPRSYAVGDLAEKRGTDERTVEEEEENGNRERKKSRDRTIKVVVAAAVTVVMGVGNRVLYKLALVPLKQYPFFLAQLATFGYVVVYFSVLYLRYKAGIVTDEMLSMPKAPFVAVGLLEALGAATGMAAGAILSGASIPVLSQSFLVWQILLSTIFLGRRYKVNQLLGCFLVAVGVIITVASGSSAGHSLQEAGIFWSLLMMVSFLFQAADTVLKEVIFLDAARRLKGGSVDLFVVNSYGSAFQAFFICLLLPFLSKLWGVPFSQLPNYLKDGAACFLNIGTLSSGCDGAPLLPLLFIAVNMGYNISLLYLLKISSAVVSCLASTFSVPISVFVFTLPLPYLGVASSLPTGFVAGAIILVMGLLIYAWTPSVSAR</sequence>
<keyword evidence="6 8" id="KW-0472">Membrane</keyword>
<dbReference type="Proteomes" id="UP000516437">
    <property type="component" value="Chromosome 1"/>
</dbReference>
<dbReference type="AlphaFoldDB" id="A0A6A1WQI6"/>
<protein>
    <submittedName>
        <fullName evidence="9">Uncharacterized protein</fullName>
    </submittedName>
</protein>
<comment type="similarity">
    <text evidence="2">Belongs to the CRT-like transporter family.</text>
</comment>
<evidence type="ECO:0000256" key="6">
    <source>
        <dbReference type="ARBA" id="ARBA00023136"/>
    </source>
</evidence>
<organism evidence="9 10">
    <name type="scientific">Morella rubra</name>
    <name type="common">Chinese bayberry</name>
    <dbReference type="NCBI Taxonomy" id="262757"/>
    <lineage>
        <taxon>Eukaryota</taxon>
        <taxon>Viridiplantae</taxon>
        <taxon>Streptophyta</taxon>
        <taxon>Embryophyta</taxon>
        <taxon>Tracheophyta</taxon>
        <taxon>Spermatophyta</taxon>
        <taxon>Magnoliopsida</taxon>
        <taxon>eudicotyledons</taxon>
        <taxon>Gunneridae</taxon>
        <taxon>Pentapetalae</taxon>
        <taxon>rosids</taxon>
        <taxon>fabids</taxon>
        <taxon>Fagales</taxon>
        <taxon>Myricaceae</taxon>
        <taxon>Morella</taxon>
    </lineage>
</organism>
<feature type="transmembrane region" description="Helical" evidence="8">
    <location>
        <begin position="369"/>
        <end position="389"/>
    </location>
</feature>
<gene>
    <name evidence="9" type="ORF">CJ030_MR1G019989</name>
</gene>
<reference evidence="9 10" key="1">
    <citation type="journal article" date="2019" name="Plant Biotechnol. J.">
        <title>The red bayberry genome and genetic basis of sex determination.</title>
        <authorList>
            <person name="Jia H.M."/>
            <person name="Jia H.J."/>
            <person name="Cai Q.L."/>
            <person name="Wang Y."/>
            <person name="Zhao H.B."/>
            <person name="Yang W.F."/>
            <person name="Wang G.Y."/>
            <person name="Li Y.H."/>
            <person name="Zhan D.L."/>
            <person name="Shen Y.T."/>
            <person name="Niu Q.F."/>
            <person name="Chang L."/>
            <person name="Qiu J."/>
            <person name="Zhao L."/>
            <person name="Xie H.B."/>
            <person name="Fu W.Y."/>
            <person name="Jin J."/>
            <person name="Li X.W."/>
            <person name="Jiao Y."/>
            <person name="Zhou C.C."/>
            <person name="Tu T."/>
            <person name="Chai C.Y."/>
            <person name="Gao J.L."/>
            <person name="Fan L.J."/>
            <person name="van de Weg E."/>
            <person name="Wang J.Y."/>
            <person name="Gao Z.S."/>
        </authorList>
    </citation>
    <scope>NUCLEOTIDE SEQUENCE [LARGE SCALE GENOMIC DNA]</scope>
    <source>
        <tissue evidence="9">Leaves</tissue>
    </source>
</reference>
<dbReference type="Pfam" id="PF08627">
    <property type="entry name" value="CRT-like"/>
    <property type="match status" value="1"/>
</dbReference>
<dbReference type="EMBL" id="RXIC02000019">
    <property type="protein sequence ID" value="KAB1227551.1"/>
    <property type="molecule type" value="Genomic_DNA"/>
</dbReference>
<keyword evidence="3" id="KW-0813">Transport</keyword>
<evidence type="ECO:0000256" key="2">
    <source>
        <dbReference type="ARBA" id="ARBA00006690"/>
    </source>
</evidence>